<evidence type="ECO:0000256" key="3">
    <source>
        <dbReference type="ARBA" id="ARBA00023125"/>
    </source>
</evidence>
<reference evidence="8 9" key="1">
    <citation type="submission" date="2018-04" db="EMBL/GenBank/DDBJ databases">
        <title>Active sludge and wastewater microbial communities from Klosterneuburg, Austria.</title>
        <authorList>
            <person name="Wagner M."/>
        </authorList>
    </citation>
    <scope>NUCLEOTIDE SEQUENCE [LARGE SCALE GENOMIC DNA]</scope>
    <source>
        <strain evidence="8 9">Nl12</strain>
    </source>
</reference>
<dbReference type="Proteomes" id="UP000244152">
    <property type="component" value="Unassembled WGS sequence"/>
</dbReference>
<proteinExistence type="inferred from homology"/>
<dbReference type="RefSeq" id="WP_107762942.1">
    <property type="nucleotide sequence ID" value="NZ_QAOK01000025.1"/>
</dbReference>
<dbReference type="InterPro" id="IPR010998">
    <property type="entry name" value="Integrase_recombinase_N"/>
</dbReference>
<dbReference type="Gene3D" id="1.10.443.10">
    <property type="entry name" value="Intergrase catalytic core"/>
    <property type="match status" value="1"/>
</dbReference>
<dbReference type="SUPFAM" id="SSF56349">
    <property type="entry name" value="DNA breaking-rejoining enzymes"/>
    <property type="match status" value="1"/>
</dbReference>
<keyword evidence="4" id="KW-0233">DNA recombination</keyword>
<evidence type="ECO:0000256" key="5">
    <source>
        <dbReference type="PROSITE-ProRule" id="PRU01248"/>
    </source>
</evidence>
<evidence type="ECO:0000256" key="1">
    <source>
        <dbReference type="ARBA" id="ARBA00008857"/>
    </source>
</evidence>
<gene>
    <name evidence="8" type="ORF">C8R21_12541</name>
</gene>
<dbReference type="EMBL" id="QAOK01000025">
    <property type="protein sequence ID" value="PTQ79606.1"/>
    <property type="molecule type" value="Genomic_DNA"/>
</dbReference>
<evidence type="ECO:0000313" key="9">
    <source>
        <dbReference type="Proteomes" id="UP000244152"/>
    </source>
</evidence>
<dbReference type="AlphaFoldDB" id="A0A2T5I703"/>
<dbReference type="GO" id="GO:0006310">
    <property type="term" value="P:DNA recombination"/>
    <property type="evidence" value="ECO:0007669"/>
    <property type="project" value="UniProtKB-KW"/>
</dbReference>
<feature type="domain" description="Tyr recombinase" evidence="6">
    <location>
        <begin position="135"/>
        <end position="328"/>
    </location>
</feature>
<dbReference type="InterPro" id="IPR013762">
    <property type="entry name" value="Integrase-like_cat_sf"/>
</dbReference>
<dbReference type="PANTHER" id="PTHR30349:SF64">
    <property type="entry name" value="PROPHAGE INTEGRASE INTD-RELATED"/>
    <property type="match status" value="1"/>
</dbReference>
<accession>A0A2T5I703</accession>
<dbReference type="CDD" id="cd00397">
    <property type="entry name" value="DNA_BRE_C"/>
    <property type="match status" value="1"/>
</dbReference>
<dbReference type="InterPro" id="IPR011010">
    <property type="entry name" value="DNA_brk_join_enz"/>
</dbReference>
<comment type="caution">
    <text evidence="8">The sequence shown here is derived from an EMBL/GenBank/DDBJ whole genome shotgun (WGS) entry which is preliminary data.</text>
</comment>
<dbReference type="Pfam" id="PF00589">
    <property type="entry name" value="Phage_integrase"/>
    <property type="match status" value="1"/>
</dbReference>
<keyword evidence="3 5" id="KW-0238">DNA-binding</keyword>
<dbReference type="InterPro" id="IPR004107">
    <property type="entry name" value="Integrase_SAM-like_N"/>
</dbReference>
<name>A0A2T5I703_9PROT</name>
<dbReference type="PROSITE" id="PS51898">
    <property type="entry name" value="TYR_RECOMBINASE"/>
    <property type="match status" value="1"/>
</dbReference>
<dbReference type="PANTHER" id="PTHR30349">
    <property type="entry name" value="PHAGE INTEGRASE-RELATED"/>
    <property type="match status" value="1"/>
</dbReference>
<keyword evidence="2" id="KW-0229">DNA integration</keyword>
<dbReference type="InterPro" id="IPR050090">
    <property type="entry name" value="Tyrosine_recombinase_XerCD"/>
</dbReference>
<organism evidence="8 9">
    <name type="scientific">Nitrosospira multiformis</name>
    <dbReference type="NCBI Taxonomy" id="1231"/>
    <lineage>
        <taxon>Bacteria</taxon>
        <taxon>Pseudomonadati</taxon>
        <taxon>Pseudomonadota</taxon>
        <taxon>Betaproteobacteria</taxon>
        <taxon>Nitrosomonadales</taxon>
        <taxon>Nitrosomonadaceae</taxon>
        <taxon>Nitrosospira</taxon>
    </lineage>
</organism>
<evidence type="ECO:0000259" key="7">
    <source>
        <dbReference type="PROSITE" id="PS51900"/>
    </source>
</evidence>
<evidence type="ECO:0000313" key="8">
    <source>
        <dbReference type="EMBL" id="PTQ79606.1"/>
    </source>
</evidence>
<evidence type="ECO:0000256" key="2">
    <source>
        <dbReference type="ARBA" id="ARBA00022908"/>
    </source>
</evidence>
<dbReference type="GO" id="GO:0015074">
    <property type="term" value="P:DNA integration"/>
    <property type="evidence" value="ECO:0007669"/>
    <property type="project" value="UniProtKB-KW"/>
</dbReference>
<sequence>MSEELMVSPGAPIPTAPASGSALTSAQFRKLAEVPPEIEWFANIDSRQTRRAYQNDLRGFMAFAGIVNPEDFRVVTRSHVLAWRKSLEDEQLGGATIRRKLAALSSLFEYLCEANAVTHNPVKGVKRPPVESWQGKTPALGDAQARALLEAPKAETLKGKRDRSILSALLYHGIRREELARLKVKDYNQMRRGVPHLRIQGKGGKMRFIPTHPGTLTLIEEYLEAAGHGQDPEAPLFRPVKNNVHGHTLTALTPDSIYFEVVLKYLKKLGIFGENMGPHVMRATAATNALDNGADIAKVQEWLGHANIATTRIYDHRKTRPEDSPTFKVSY</sequence>
<dbReference type="InterPro" id="IPR044068">
    <property type="entry name" value="CB"/>
</dbReference>
<dbReference type="Gene3D" id="1.10.150.130">
    <property type="match status" value="1"/>
</dbReference>
<dbReference type="PROSITE" id="PS51900">
    <property type="entry name" value="CB"/>
    <property type="match status" value="1"/>
</dbReference>
<protein>
    <submittedName>
        <fullName evidence="8">Site-specific recombinase XerD</fullName>
    </submittedName>
</protein>
<evidence type="ECO:0000256" key="4">
    <source>
        <dbReference type="ARBA" id="ARBA00023172"/>
    </source>
</evidence>
<feature type="domain" description="Core-binding (CB)" evidence="7">
    <location>
        <begin position="35"/>
        <end position="112"/>
    </location>
</feature>
<dbReference type="InterPro" id="IPR002104">
    <property type="entry name" value="Integrase_catalytic"/>
</dbReference>
<evidence type="ECO:0000259" key="6">
    <source>
        <dbReference type="PROSITE" id="PS51898"/>
    </source>
</evidence>
<comment type="similarity">
    <text evidence="1">Belongs to the 'phage' integrase family.</text>
</comment>
<dbReference type="GO" id="GO:0003677">
    <property type="term" value="F:DNA binding"/>
    <property type="evidence" value="ECO:0007669"/>
    <property type="project" value="UniProtKB-UniRule"/>
</dbReference>
<dbReference type="Pfam" id="PF02899">
    <property type="entry name" value="Phage_int_SAM_1"/>
    <property type="match status" value="1"/>
</dbReference>